<organism evidence="7 8">
    <name type="scientific">Flavobacterium ardleyense</name>
    <dbReference type="NCBI Taxonomy" id="2038737"/>
    <lineage>
        <taxon>Bacteria</taxon>
        <taxon>Pseudomonadati</taxon>
        <taxon>Bacteroidota</taxon>
        <taxon>Flavobacteriia</taxon>
        <taxon>Flavobacteriales</taxon>
        <taxon>Flavobacteriaceae</taxon>
        <taxon>Flavobacterium</taxon>
    </lineage>
</organism>
<evidence type="ECO:0000259" key="6">
    <source>
        <dbReference type="PROSITE" id="PS51123"/>
    </source>
</evidence>
<dbReference type="EMBL" id="JBHUOL010000012">
    <property type="protein sequence ID" value="MFD2908325.1"/>
    <property type="molecule type" value="Genomic_DNA"/>
</dbReference>
<dbReference type="Gene3D" id="1.25.40.10">
    <property type="entry name" value="Tetratricopeptide repeat domain"/>
    <property type="match status" value="1"/>
</dbReference>
<evidence type="ECO:0000256" key="1">
    <source>
        <dbReference type="ARBA" id="ARBA00004442"/>
    </source>
</evidence>
<dbReference type="CDD" id="cd07185">
    <property type="entry name" value="OmpA_C-like"/>
    <property type="match status" value="1"/>
</dbReference>
<dbReference type="InterPro" id="IPR011990">
    <property type="entry name" value="TPR-like_helical_dom_sf"/>
</dbReference>
<dbReference type="InterPro" id="IPR011659">
    <property type="entry name" value="WD40"/>
</dbReference>
<evidence type="ECO:0000256" key="3">
    <source>
        <dbReference type="ARBA" id="ARBA00023237"/>
    </source>
</evidence>
<dbReference type="InterPro" id="IPR019734">
    <property type="entry name" value="TPR_rpt"/>
</dbReference>
<protein>
    <submittedName>
        <fullName evidence="7">OmpA family protein</fullName>
    </submittedName>
</protein>
<dbReference type="SUPFAM" id="SSF48452">
    <property type="entry name" value="TPR-like"/>
    <property type="match status" value="1"/>
</dbReference>
<name>A0ABW5Z660_9FLAO</name>
<dbReference type="Gene3D" id="2.120.10.30">
    <property type="entry name" value="TolB, C-terminal domain"/>
    <property type="match status" value="1"/>
</dbReference>
<dbReference type="PRINTS" id="PR01021">
    <property type="entry name" value="OMPADOMAIN"/>
</dbReference>
<evidence type="ECO:0000313" key="8">
    <source>
        <dbReference type="Proteomes" id="UP001597549"/>
    </source>
</evidence>
<keyword evidence="4" id="KW-0802">TPR repeat</keyword>
<sequence length="621" mass="69150">MKKIYLTLSFVIATSLLSAQNKDTKAADKLFDRYEYVDAANEYLKLTEKDKGDSYVYNQLAESYYNVFNTKEAVKWFAKAIETKQDAETYYKYSQMLKAEGNYTEADKQMKKFVAMAPNDQRAKSFNANPEYLTALQSQVKMYNIGKSDINSIHSDFGAVLTNDRNVYFASARNTSRKTSNWNDEPYLDIYKATYNANGTISEATAVANINTKWHDGPAAVSSDGNTIYYGSESFNEKEYTKDKKKKAKFGKIYLYKATKDGDSWSNSKPLPFNSPAYDVRNPSISKDGKTLYFSSNMPGGLGGDDIWKVSVDGDTYGTPENLGAKINTEANESFPFITDDNVLYFSSNGKQGFGGFDVFSIDLAKGEEAMNVGAPVNSSKDDFSFTFNTVNNVGFFSSNRDGVDNIYVANPICGVQAVALVKDAKTGKLLDAAKVVLVDGDEKVLDIQFANSEGKSSFAVECDMAYNFQVSKQGYESGVFAIAKTNGGKVVIEALLNPILPIITEKEVILEPIFFEFNKSNITKEGAEELDKLVVVMNEHPTMVIFAKSHTDNRGSDKYNINLSDRRAKSTVQYLISKGIEKERISGQGFGEIEPKVMCDDCTEEEHAQNRRSEFLIVKK</sequence>
<dbReference type="Proteomes" id="UP001597549">
    <property type="component" value="Unassembled WGS sequence"/>
</dbReference>
<keyword evidence="3" id="KW-0998">Cell outer membrane</keyword>
<dbReference type="InterPro" id="IPR006665">
    <property type="entry name" value="OmpA-like"/>
</dbReference>
<reference evidence="8" key="1">
    <citation type="journal article" date="2019" name="Int. J. Syst. Evol. Microbiol.">
        <title>The Global Catalogue of Microorganisms (GCM) 10K type strain sequencing project: providing services to taxonomists for standard genome sequencing and annotation.</title>
        <authorList>
            <consortium name="The Broad Institute Genomics Platform"/>
            <consortium name="The Broad Institute Genome Sequencing Center for Infectious Disease"/>
            <person name="Wu L."/>
            <person name="Ma J."/>
        </authorList>
    </citation>
    <scope>NUCLEOTIDE SEQUENCE [LARGE SCALE GENOMIC DNA]</scope>
    <source>
        <strain evidence="8">KCTC 52644</strain>
    </source>
</reference>
<dbReference type="Gene3D" id="3.30.1330.60">
    <property type="entry name" value="OmpA-like domain"/>
    <property type="match status" value="1"/>
</dbReference>
<gene>
    <name evidence="7" type="ORF">ACFSX9_06215</name>
</gene>
<dbReference type="Pfam" id="PF00691">
    <property type="entry name" value="OmpA"/>
    <property type="match status" value="1"/>
</dbReference>
<dbReference type="InterPro" id="IPR006664">
    <property type="entry name" value="OMP_bac"/>
</dbReference>
<dbReference type="InterPro" id="IPR036737">
    <property type="entry name" value="OmpA-like_sf"/>
</dbReference>
<dbReference type="InterPro" id="IPR011042">
    <property type="entry name" value="6-blade_b-propeller_TolB-like"/>
</dbReference>
<feature type="repeat" description="TPR" evidence="4">
    <location>
        <begin position="87"/>
        <end position="120"/>
    </location>
</feature>
<keyword evidence="8" id="KW-1185">Reference proteome</keyword>
<keyword evidence="2 5" id="KW-0472">Membrane</keyword>
<dbReference type="SUPFAM" id="SSF103088">
    <property type="entry name" value="OmpA-like"/>
    <property type="match status" value="1"/>
</dbReference>
<dbReference type="InterPro" id="IPR050330">
    <property type="entry name" value="Bact_OuterMem_StrucFunc"/>
</dbReference>
<proteinExistence type="predicted"/>
<dbReference type="PROSITE" id="PS50005">
    <property type="entry name" value="TPR"/>
    <property type="match status" value="1"/>
</dbReference>
<comment type="subcellular location">
    <subcellularLocation>
        <location evidence="1">Cell outer membrane</location>
    </subcellularLocation>
</comment>
<dbReference type="Pfam" id="PF07676">
    <property type="entry name" value="PD40"/>
    <property type="match status" value="2"/>
</dbReference>
<dbReference type="RefSeq" id="WP_379805745.1">
    <property type="nucleotide sequence ID" value="NZ_JBHUOL010000012.1"/>
</dbReference>
<dbReference type="SUPFAM" id="SSF82171">
    <property type="entry name" value="DPP6 N-terminal domain-like"/>
    <property type="match status" value="1"/>
</dbReference>
<comment type="caution">
    <text evidence="7">The sequence shown here is derived from an EMBL/GenBank/DDBJ whole genome shotgun (WGS) entry which is preliminary data.</text>
</comment>
<evidence type="ECO:0000256" key="5">
    <source>
        <dbReference type="PROSITE-ProRule" id="PRU00473"/>
    </source>
</evidence>
<accession>A0ABW5Z660</accession>
<dbReference type="PROSITE" id="PS51123">
    <property type="entry name" value="OMPA_2"/>
    <property type="match status" value="1"/>
</dbReference>
<evidence type="ECO:0000313" key="7">
    <source>
        <dbReference type="EMBL" id="MFD2908325.1"/>
    </source>
</evidence>
<feature type="domain" description="OmpA-like" evidence="6">
    <location>
        <begin position="503"/>
        <end position="621"/>
    </location>
</feature>
<evidence type="ECO:0000256" key="4">
    <source>
        <dbReference type="PROSITE-ProRule" id="PRU00339"/>
    </source>
</evidence>
<evidence type="ECO:0000256" key="2">
    <source>
        <dbReference type="ARBA" id="ARBA00023136"/>
    </source>
</evidence>
<dbReference type="PANTHER" id="PTHR30329">
    <property type="entry name" value="STATOR ELEMENT OF FLAGELLAR MOTOR COMPLEX"/>
    <property type="match status" value="1"/>
</dbReference>
<dbReference type="PANTHER" id="PTHR30329:SF21">
    <property type="entry name" value="LIPOPROTEIN YIAD-RELATED"/>
    <property type="match status" value="1"/>
</dbReference>